<protein>
    <submittedName>
        <fullName evidence="3">SFRICE_011617</fullName>
    </submittedName>
</protein>
<keyword evidence="2" id="KW-0472">Membrane</keyword>
<evidence type="ECO:0000313" key="3">
    <source>
        <dbReference type="EMBL" id="SOQ41655.1"/>
    </source>
</evidence>
<feature type="region of interest" description="Disordered" evidence="1">
    <location>
        <begin position="155"/>
        <end position="191"/>
    </location>
</feature>
<name>A0A2H1VLF3_SPOFR</name>
<organism evidence="3">
    <name type="scientific">Spodoptera frugiperda</name>
    <name type="common">Fall armyworm</name>
    <dbReference type="NCBI Taxonomy" id="7108"/>
    <lineage>
        <taxon>Eukaryota</taxon>
        <taxon>Metazoa</taxon>
        <taxon>Ecdysozoa</taxon>
        <taxon>Arthropoda</taxon>
        <taxon>Hexapoda</taxon>
        <taxon>Insecta</taxon>
        <taxon>Pterygota</taxon>
        <taxon>Neoptera</taxon>
        <taxon>Endopterygota</taxon>
        <taxon>Lepidoptera</taxon>
        <taxon>Glossata</taxon>
        <taxon>Ditrysia</taxon>
        <taxon>Noctuoidea</taxon>
        <taxon>Noctuidae</taxon>
        <taxon>Amphipyrinae</taxon>
        <taxon>Spodoptera</taxon>
    </lineage>
</organism>
<gene>
    <name evidence="3" type="ORF">SFRICE_011617</name>
</gene>
<proteinExistence type="predicted"/>
<reference evidence="3" key="1">
    <citation type="submission" date="2016-07" db="EMBL/GenBank/DDBJ databases">
        <authorList>
            <person name="Bretaudeau A."/>
        </authorList>
    </citation>
    <scope>NUCLEOTIDE SEQUENCE</scope>
    <source>
        <strain evidence="3">Rice</strain>
        <tissue evidence="3">Whole body</tissue>
    </source>
</reference>
<dbReference type="AlphaFoldDB" id="A0A2H1VLF3"/>
<sequence>MKVRFSEPQFSNFPIIAILDSPTTLKFLTHKRPAMVVFWVSMSVGNCLSSMTFLTIFCTIQCSCNYHTSHINGLYVAIMLTKGHFSHGEGLSINHHACLMLVTKELKIENLLLATNPLYCQDGEAKMWPKMEHTDLESGVGSLLSIKCVGLQTASKDSSAPNQNHTRASSTESGFVPGVPGNIKTQPRHNERECQTLTAYKPPRSYFPSRVPGNMLGCAQIVGRLQSDLFFFNIAPH</sequence>
<keyword evidence="2" id="KW-1133">Transmembrane helix</keyword>
<feature type="compositionally biased region" description="Polar residues" evidence="1">
    <location>
        <begin position="155"/>
        <end position="173"/>
    </location>
</feature>
<evidence type="ECO:0000256" key="2">
    <source>
        <dbReference type="SAM" id="Phobius"/>
    </source>
</evidence>
<feature type="transmembrane region" description="Helical" evidence="2">
    <location>
        <begin position="36"/>
        <end position="57"/>
    </location>
</feature>
<evidence type="ECO:0000256" key="1">
    <source>
        <dbReference type="SAM" id="MobiDB-lite"/>
    </source>
</evidence>
<accession>A0A2H1VLF3</accession>
<keyword evidence="2" id="KW-0812">Transmembrane</keyword>
<dbReference type="EMBL" id="ODYU01003209">
    <property type="protein sequence ID" value="SOQ41655.1"/>
    <property type="molecule type" value="Genomic_DNA"/>
</dbReference>